<gene>
    <name evidence="10" type="primary">gltD</name>
    <name evidence="10" type="ORF">NSMM_1050004</name>
</gene>
<dbReference type="PANTHER" id="PTHR43100:SF1">
    <property type="entry name" value="GLUTAMATE SYNTHASE [NADPH] SMALL CHAIN"/>
    <property type="match status" value="1"/>
</dbReference>
<dbReference type="SUPFAM" id="SSF46548">
    <property type="entry name" value="alpha-helical ferredoxin"/>
    <property type="match status" value="1"/>
</dbReference>
<dbReference type="FunFam" id="3.50.50.60:FF:000124">
    <property type="entry name" value="Glutamate synthase small subunit"/>
    <property type="match status" value="1"/>
</dbReference>
<dbReference type="GO" id="GO:0016639">
    <property type="term" value="F:oxidoreductase activity, acting on the CH-NH2 group of donors, NAD or NADP as acceptor"/>
    <property type="evidence" value="ECO:0007669"/>
    <property type="project" value="InterPro"/>
</dbReference>
<dbReference type="InterPro" id="IPR036188">
    <property type="entry name" value="FAD/NAD-bd_sf"/>
</dbReference>
<feature type="domain" description="FAD/NAD(P)-binding" evidence="8">
    <location>
        <begin position="146"/>
        <end position="468"/>
    </location>
</feature>
<proteinExistence type="predicted"/>
<dbReference type="InterPro" id="IPR028261">
    <property type="entry name" value="DPD_II"/>
</dbReference>
<name>A0A1G5SAB5_9PROT</name>
<keyword evidence="4" id="KW-0408">Iron</keyword>
<dbReference type="InterPro" id="IPR006005">
    <property type="entry name" value="Glut_synth_ssu1"/>
</dbReference>
<evidence type="ECO:0000259" key="8">
    <source>
        <dbReference type="Pfam" id="PF07992"/>
    </source>
</evidence>
<dbReference type="PANTHER" id="PTHR43100">
    <property type="entry name" value="GLUTAMATE SYNTHASE [NADPH] SMALL CHAIN"/>
    <property type="match status" value="1"/>
</dbReference>
<dbReference type="GO" id="GO:0004355">
    <property type="term" value="F:glutamate synthase (NADPH) activity"/>
    <property type="evidence" value="ECO:0007669"/>
    <property type="project" value="UniProtKB-EC"/>
</dbReference>
<evidence type="ECO:0000256" key="7">
    <source>
        <dbReference type="ARBA" id="ARBA00029440"/>
    </source>
</evidence>
<dbReference type="InterPro" id="IPR023753">
    <property type="entry name" value="FAD/NAD-binding_dom"/>
</dbReference>
<keyword evidence="6" id="KW-0314">Glutamate biosynthesis</keyword>
<feature type="domain" description="Dihydroprymidine dehydrogenase" evidence="9">
    <location>
        <begin position="25"/>
        <end position="133"/>
    </location>
</feature>
<dbReference type="Pfam" id="PF07992">
    <property type="entry name" value="Pyr_redox_2"/>
    <property type="match status" value="1"/>
</dbReference>
<keyword evidence="2" id="KW-0479">Metal-binding</keyword>
<keyword evidence="3 10" id="KW-0560">Oxidoreductase</keyword>
<dbReference type="InterPro" id="IPR051394">
    <property type="entry name" value="Glutamate_Synthase"/>
</dbReference>
<accession>A0A1G5SAB5</accession>
<dbReference type="InterPro" id="IPR009051">
    <property type="entry name" value="Helical_ferredxn"/>
</dbReference>
<dbReference type="SUPFAM" id="SSF51971">
    <property type="entry name" value="Nucleotide-binding domain"/>
    <property type="match status" value="2"/>
</dbReference>
<evidence type="ECO:0000313" key="11">
    <source>
        <dbReference type="Proteomes" id="UP000198729"/>
    </source>
</evidence>
<evidence type="ECO:0000256" key="6">
    <source>
        <dbReference type="ARBA" id="ARBA00023164"/>
    </source>
</evidence>
<evidence type="ECO:0000256" key="4">
    <source>
        <dbReference type="ARBA" id="ARBA00023004"/>
    </source>
</evidence>
<dbReference type="GO" id="GO:0006537">
    <property type="term" value="P:glutamate biosynthetic process"/>
    <property type="evidence" value="ECO:0007669"/>
    <property type="project" value="UniProtKB-KW"/>
</dbReference>
<evidence type="ECO:0000259" key="9">
    <source>
        <dbReference type="Pfam" id="PF14691"/>
    </source>
</evidence>
<sequence length="491" mass="54193">MGKPTGFKEFKRETAARRPVELRILDWNEVYLDIAEEKLKLQGARCMDCGIPFCHGPAGCPLGNIIPEWSDLIYKGRWHDAIEMLHKTNNFPEFTGRICPAPCEEACVLGINEKPVTIKSIEQNIIDHAFKEGWIKPCPPAMRTDKKVAVVGSGPAGLGCAAQLNKAGHQVTVFERADRIGGLLMYGIPNFKLEKHIVNRRVDLMKAEGINFVTSANVGFNIKVADLRRDFDAIVLCGGSTLARDIDVPGRDLNGIHLAMTYLPMQNKTTLGNRIPEREFINAKGKHVIILGGGDTGADCLGTAIRQGCKSVQQFELLPKPPTVRVQDMPWPYWPMIYRVSSAHEEAAVPTGHDVRDFAINTKSFSGENGVVKKLQGIRLEWEMQGSRPVKMKEIPGSEFTLDCDLCLLALGFISPEPEGPISQLGVKLDQRGNVLVDQNYMSNISGVFAAGDMRRGQSLVVWAISEGRQAAVGVDEFLMGRSDLPKMKLF</sequence>
<keyword evidence="11" id="KW-1185">Reference proteome</keyword>
<keyword evidence="1" id="KW-0028">Amino-acid biosynthesis</keyword>
<evidence type="ECO:0000256" key="5">
    <source>
        <dbReference type="ARBA" id="ARBA00023014"/>
    </source>
</evidence>
<evidence type="ECO:0000256" key="1">
    <source>
        <dbReference type="ARBA" id="ARBA00022605"/>
    </source>
</evidence>
<dbReference type="RefSeq" id="WP_090283401.1">
    <property type="nucleotide sequence ID" value="NZ_FMWO01000008.1"/>
</dbReference>
<dbReference type="GO" id="GO:0046872">
    <property type="term" value="F:metal ion binding"/>
    <property type="evidence" value="ECO:0007669"/>
    <property type="project" value="UniProtKB-KW"/>
</dbReference>
<evidence type="ECO:0000313" key="10">
    <source>
        <dbReference type="EMBL" id="SCZ84143.1"/>
    </source>
</evidence>
<organism evidence="10 11">
    <name type="scientific">Nitrosomonas mobilis</name>
    <dbReference type="NCBI Taxonomy" id="51642"/>
    <lineage>
        <taxon>Bacteria</taxon>
        <taxon>Pseudomonadati</taxon>
        <taxon>Pseudomonadota</taxon>
        <taxon>Betaproteobacteria</taxon>
        <taxon>Nitrosomonadales</taxon>
        <taxon>Nitrosomonadaceae</taxon>
        <taxon>Nitrosomonas</taxon>
    </lineage>
</organism>
<protein>
    <submittedName>
        <fullName evidence="10">Glutamate synthase (NADPH) small chain</fullName>
        <ecNumber evidence="10">1.4.1.13</ecNumber>
    </submittedName>
</protein>
<dbReference type="EMBL" id="FMWO01000008">
    <property type="protein sequence ID" value="SCZ84143.1"/>
    <property type="molecule type" value="Genomic_DNA"/>
</dbReference>
<dbReference type="Pfam" id="PF14691">
    <property type="entry name" value="Fer4_20"/>
    <property type="match status" value="1"/>
</dbReference>
<dbReference type="PRINTS" id="PR00419">
    <property type="entry name" value="ADXRDTASE"/>
</dbReference>
<dbReference type="GO" id="GO:0051536">
    <property type="term" value="F:iron-sulfur cluster binding"/>
    <property type="evidence" value="ECO:0007669"/>
    <property type="project" value="UniProtKB-KW"/>
</dbReference>
<evidence type="ECO:0000256" key="2">
    <source>
        <dbReference type="ARBA" id="ARBA00022723"/>
    </source>
</evidence>
<dbReference type="Gene3D" id="3.50.50.60">
    <property type="entry name" value="FAD/NAD(P)-binding domain"/>
    <property type="match status" value="3"/>
</dbReference>
<dbReference type="AlphaFoldDB" id="A0A1G5SAB5"/>
<evidence type="ECO:0000256" key="3">
    <source>
        <dbReference type="ARBA" id="ARBA00023002"/>
    </source>
</evidence>
<dbReference type="NCBIfam" id="TIGR01317">
    <property type="entry name" value="GOGAT_sm_gam"/>
    <property type="match status" value="1"/>
</dbReference>
<dbReference type="OrthoDB" id="9803192at2"/>
<comment type="pathway">
    <text evidence="7">Amino-acid biosynthesis.</text>
</comment>
<dbReference type="STRING" id="51642.NSMM_1050004"/>
<reference evidence="10 11" key="1">
    <citation type="submission" date="2016-10" db="EMBL/GenBank/DDBJ databases">
        <authorList>
            <person name="de Groot N.N."/>
        </authorList>
    </citation>
    <scope>NUCLEOTIDE SEQUENCE [LARGE SCALE GENOMIC DNA]</scope>
    <source>
        <strain evidence="10">1</strain>
    </source>
</reference>
<dbReference type="Gene3D" id="1.10.1060.10">
    <property type="entry name" value="Alpha-helical ferredoxin"/>
    <property type="match status" value="1"/>
</dbReference>
<keyword evidence="5" id="KW-0411">Iron-sulfur</keyword>
<dbReference type="Proteomes" id="UP000198729">
    <property type="component" value="Unassembled WGS sequence"/>
</dbReference>
<dbReference type="EC" id="1.4.1.13" evidence="10"/>